<keyword evidence="1" id="KW-0732">Signal</keyword>
<dbReference type="OrthoDB" id="2507140at2759"/>
<evidence type="ECO:0000313" key="2">
    <source>
        <dbReference type="EMBL" id="RAL00300.1"/>
    </source>
</evidence>
<protein>
    <recommendedName>
        <fullName evidence="4">GPI anchored serine-threonine rich protein</fullName>
    </recommendedName>
</protein>
<evidence type="ECO:0000256" key="1">
    <source>
        <dbReference type="SAM" id="SignalP"/>
    </source>
</evidence>
<sequence length="184" mass="18492">MYLLHLLHLLFTLTLATVSIATPTAAAGAGAAASTPTSSSDSSSPYVQCAENILEACLNQMKPEMDNCNQNDWSCLCTQSKNILTCYNDCPSSPNHAGAVQQKIEYCNAAEANSLYSTTTSSMSVSSTSTAATETTSSSEVSRTAAASAVKSSGAAVAIVAGGGGGDGRGVLLGGILGALVLGL</sequence>
<dbReference type="RefSeq" id="XP_025574627.1">
    <property type="nucleotide sequence ID" value="XM_025713362.1"/>
</dbReference>
<keyword evidence="3" id="KW-1185">Reference proteome</keyword>
<dbReference type="Proteomes" id="UP000249402">
    <property type="component" value="Unassembled WGS sequence"/>
</dbReference>
<dbReference type="STRING" id="1448316.A0A395GY78"/>
<evidence type="ECO:0000313" key="3">
    <source>
        <dbReference type="Proteomes" id="UP000249402"/>
    </source>
</evidence>
<organism evidence="2 3">
    <name type="scientific">Aspergillus ibericus CBS 121593</name>
    <dbReference type="NCBI Taxonomy" id="1448316"/>
    <lineage>
        <taxon>Eukaryota</taxon>
        <taxon>Fungi</taxon>
        <taxon>Dikarya</taxon>
        <taxon>Ascomycota</taxon>
        <taxon>Pezizomycotina</taxon>
        <taxon>Eurotiomycetes</taxon>
        <taxon>Eurotiomycetidae</taxon>
        <taxon>Eurotiales</taxon>
        <taxon>Aspergillaceae</taxon>
        <taxon>Aspergillus</taxon>
        <taxon>Aspergillus subgen. Circumdati</taxon>
    </lineage>
</organism>
<gene>
    <name evidence="2" type="ORF">BO80DRAFT_104943</name>
</gene>
<evidence type="ECO:0008006" key="4">
    <source>
        <dbReference type="Google" id="ProtNLM"/>
    </source>
</evidence>
<name>A0A395GY78_9EURO</name>
<feature type="signal peptide" evidence="1">
    <location>
        <begin position="1"/>
        <end position="21"/>
    </location>
</feature>
<proteinExistence type="predicted"/>
<reference evidence="2 3" key="1">
    <citation type="submission" date="2018-02" db="EMBL/GenBank/DDBJ databases">
        <title>The genomes of Aspergillus section Nigri reveals drivers in fungal speciation.</title>
        <authorList>
            <consortium name="DOE Joint Genome Institute"/>
            <person name="Vesth T.C."/>
            <person name="Nybo J."/>
            <person name="Theobald S."/>
            <person name="Brandl J."/>
            <person name="Frisvad J.C."/>
            <person name="Nielsen K.F."/>
            <person name="Lyhne E.K."/>
            <person name="Kogle M.E."/>
            <person name="Kuo A."/>
            <person name="Riley R."/>
            <person name="Clum A."/>
            <person name="Nolan M."/>
            <person name="Lipzen A."/>
            <person name="Salamov A."/>
            <person name="Henrissat B."/>
            <person name="Wiebenga A."/>
            <person name="De vries R.P."/>
            <person name="Grigoriev I.V."/>
            <person name="Mortensen U.H."/>
            <person name="Andersen M.R."/>
            <person name="Baker S.E."/>
        </authorList>
    </citation>
    <scope>NUCLEOTIDE SEQUENCE [LARGE SCALE GENOMIC DNA]</scope>
    <source>
        <strain evidence="2 3">CBS 121593</strain>
    </source>
</reference>
<dbReference type="EMBL" id="KZ824441">
    <property type="protein sequence ID" value="RAL00300.1"/>
    <property type="molecule type" value="Genomic_DNA"/>
</dbReference>
<dbReference type="AlphaFoldDB" id="A0A395GY78"/>
<dbReference type="GeneID" id="37218227"/>
<feature type="chain" id="PRO_5017279479" description="GPI anchored serine-threonine rich protein" evidence="1">
    <location>
        <begin position="22"/>
        <end position="184"/>
    </location>
</feature>
<accession>A0A395GY78</accession>
<dbReference type="VEuPathDB" id="FungiDB:BO80DRAFT_104943"/>